<organism evidence="4">
    <name type="scientific">Alexandrium monilatum</name>
    <dbReference type="NCBI Taxonomy" id="311494"/>
    <lineage>
        <taxon>Eukaryota</taxon>
        <taxon>Sar</taxon>
        <taxon>Alveolata</taxon>
        <taxon>Dinophyceae</taxon>
        <taxon>Gonyaulacales</taxon>
        <taxon>Pyrocystaceae</taxon>
        <taxon>Alexandrium</taxon>
    </lineage>
</organism>
<dbReference type="AlphaFoldDB" id="A0A7S4RKS7"/>
<dbReference type="EMBL" id="HBNR01052781">
    <property type="protein sequence ID" value="CAE4617812.1"/>
    <property type="molecule type" value="Transcribed_RNA"/>
</dbReference>
<evidence type="ECO:0000259" key="3">
    <source>
        <dbReference type="PROSITE" id="PS50222"/>
    </source>
</evidence>
<evidence type="ECO:0000256" key="2">
    <source>
        <dbReference type="SAM" id="Phobius"/>
    </source>
</evidence>
<name>A0A7S4RKS7_9DINO</name>
<dbReference type="InterPro" id="IPR011992">
    <property type="entry name" value="EF-hand-dom_pair"/>
</dbReference>
<feature type="transmembrane region" description="Helical" evidence="2">
    <location>
        <begin position="9"/>
        <end position="26"/>
    </location>
</feature>
<proteinExistence type="predicted"/>
<keyword evidence="1" id="KW-0106">Calcium</keyword>
<evidence type="ECO:0000256" key="1">
    <source>
        <dbReference type="ARBA" id="ARBA00022837"/>
    </source>
</evidence>
<dbReference type="PROSITE" id="PS50222">
    <property type="entry name" value="EF_HAND_2"/>
    <property type="match status" value="1"/>
</dbReference>
<keyword evidence="2" id="KW-1133">Transmembrane helix</keyword>
<keyword evidence="2" id="KW-0472">Membrane</keyword>
<evidence type="ECO:0000313" key="4">
    <source>
        <dbReference type="EMBL" id="CAE4617812.1"/>
    </source>
</evidence>
<dbReference type="PROSITE" id="PS00018">
    <property type="entry name" value="EF_HAND_1"/>
    <property type="match status" value="1"/>
</dbReference>
<sequence>MERAWQRKAAALLAVGGAAGLGVWWYRQRGQTPHLRRYFRRLMRHEREIWALRSEGLAALRRRLQSLRPEAAVHERHELVIEAVASMRELEERMLPGLEADLELIVERVFDWYDTDRTGVLSPCESAAFFSHFVQEMEAWLRVSVSAESLGADIVASMDDALSGRFSQLDEDQQEFWKDIVDGKVFAVARVHGSDLIKAAAEDYRAHQLERNSAAFGVLDTDGDGRLQQTEVLEGLLPTTQRGLDFLAALGLLIGPKLVRRISKDFGLDSEQ</sequence>
<dbReference type="InterPro" id="IPR018247">
    <property type="entry name" value="EF_Hand_1_Ca_BS"/>
</dbReference>
<gene>
    <name evidence="4" type="ORF">AMON00008_LOCUS37039</name>
</gene>
<dbReference type="SUPFAM" id="SSF47473">
    <property type="entry name" value="EF-hand"/>
    <property type="match status" value="1"/>
</dbReference>
<feature type="domain" description="EF-hand" evidence="3">
    <location>
        <begin position="207"/>
        <end position="242"/>
    </location>
</feature>
<keyword evidence="2" id="KW-0812">Transmembrane</keyword>
<dbReference type="Gene3D" id="1.10.238.10">
    <property type="entry name" value="EF-hand"/>
    <property type="match status" value="1"/>
</dbReference>
<accession>A0A7S4RKS7</accession>
<dbReference type="InterPro" id="IPR002048">
    <property type="entry name" value="EF_hand_dom"/>
</dbReference>
<dbReference type="GO" id="GO:0005509">
    <property type="term" value="F:calcium ion binding"/>
    <property type="evidence" value="ECO:0007669"/>
    <property type="project" value="InterPro"/>
</dbReference>
<reference evidence="4" key="1">
    <citation type="submission" date="2021-01" db="EMBL/GenBank/DDBJ databases">
        <authorList>
            <person name="Corre E."/>
            <person name="Pelletier E."/>
            <person name="Niang G."/>
            <person name="Scheremetjew M."/>
            <person name="Finn R."/>
            <person name="Kale V."/>
            <person name="Holt S."/>
            <person name="Cochrane G."/>
            <person name="Meng A."/>
            <person name="Brown T."/>
            <person name="Cohen L."/>
        </authorList>
    </citation>
    <scope>NUCLEOTIDE SEQUENCE</scope>
    <source>
        <strain evidence="4">CCMP3105</strain>
    </source>
</reference>
<protein>
    <recommendedName>
        <fullName evidence="3">EF-hand domain-containing protein</fullName>
    </recommendedName>
</protein>